<dbReference type="Pfam" id="PF19575">
    <property type="entry name" value="HTH_58"/>
    <property type="match status" value="1"/>
</dbReference>
<protein>
    <recommendedName>
        <fullName evidence="1">Helix-turn-helix domain-containing protein</fullName>
    </recommendedName>
</protein>
<accession>A0A9W6RY58</accession>
<feature type="domain" description="Helix-turn-helix" evidence="1">
    <location>
        <begin position="19"/>
        <end position="64"/>
    </location>
</feature>
<name>A0A9W6RY58_9ACTN</name>
<dbReference type="RefSeq" id="WP_285569489.1">
    <property type="nucleotide sequence ID" value="NZ_BSTK01000003.1"/>
</dbReference>
<gene>
    <name evidence="2" type="ORF">Airi02_021990</name>
</gene>
<dbReference type="EMBL" id="BSTK01000003">
    <property type="protein sequence ID" value="GLY84270.1"/>
    <property type="molecule type" value="Genomic_DNA"/>
</dbReference>
<dbReference type="Gene3D" id="1.10.10.60">
    <property type="entry name" value="Homeodomain-like"/>
    <property type="match status" value="1"/>
</dbReference>
<comment type="caution">
    <text evidence="2">The sequence shown here is derived from an EMBL/GenBank/DDBJ whole genome shotgun (WGS) entry which is preliminary data.</text>
</comment>
<dbReference type="Proteomes" id="UP001165074">
    <property type="component" value="Unassembled WGS sequence"/>
</dbReference>
<proteinExistence type="predicted"/>
<dbReference type="InterPro" id="IPR045745">
    <property type="entry name" value="HTH_58_Actinobacteria-type"/>
</dbReference>
<dbReference type="AlphaFoldDB" id="A0A9W6RY58"/>
<reference evidence="2" key="1">
    <citation type="submission" date="2023-03" db="EMBL/GenBank/DDBJ databases">
        <title>Actinoallomurus iriomotensis NBRC 103684.</title>
        <authorList>
            <person name="Ichikawa N."/>
            <person name="Sato H."/>
            <person name="Tonouchi N."/>
        </authorList>
    </citation>
    <scope>NUCLEOTIDE SEQUENCE</scope>
    <source>
        <strain evidence="2">NBRC 103684</strain>
    </source>
</reference>
<evidence type="ECO:0000313" key="3">
    <source>
        <dbReference type="Proteomes" id="UP001165074"/>
    </source>
</evidence>
<sequence length="68" mass="8069">MWADIRALRDAKTDPELEWLEEEAARLYREGWTIREVAEKFDRGYGAMRRILLRRAPLRPPGARTERG</sequence>
<organism evidence="2 3">
    <name type="scientific">Actinoallomurus iriomotensis</name>
    <dbReference type="NCBI Taxonomy" id="478107"/>
    <lineage>
        <taxon>Bacteria</taxon>
        <taxon>Bacillati</taxon>
        <taxon>Actinomycetota</taxon>
        <taxon>Actinomycetes</taxon>
        <taxon>Streptosporangiales</taxon>
        <taxon>Thermomonosporaceae</taxon>
        <taxon>Actinoallomurus</taxon>
    </lineage>
</organism>
<keyword evidence="3" id="KW-1185">Reference proteome</keyword>
<evidence type="ECO:0000259" key="1">
    <source>
        <dbReference type="Pfam" id="PF19575"/>
    </source>
</evidence>
<evidence type="ECO:0000313" key="2">
    <source>
        <dbReference type="EMBL" id="GLY84270.1"/>
    </source>
</evidence>